<organism evidence="2 3">
    <name type="scientific">Planktothricoides raciborskii FACHB-1370</name>
    <dbReference type="NCBI Taxonomy" id="2949576"/>
    <lineage>
        <taxon>Bacteria</taxon>
        <taxon>Bacillati</taxon>
        <taxon>Cyanobacteriota</taxon>
        <taxon>Cyanophyceae</taxon>
        <taxon>Oscillatoriophycideae</taxon>
        <taxon>Oscillatoriales</taxon>
        <taxon>Oscillatoriaceae</taxon>
        <taxon>Planktothricoides</taxon>
    </lineage>
</organism>
<sequence>MTEEITYLELSEEQGVSHKFYEITIKETQVIIRYGRIGDQGRIQTSDYPTPEKAKAAADKKIKEKLSKGYERAVKGVRQKRSVTRRETTSSQSTARSAPVLWKFDSGAVAFGIFISEFACWVGNQEGRVFALDFQGQVINQFQLPDGVKCLVADDVWFYAGCDDGNVYDLSGKIPRLAYEIEENVDIFWLDIYDGLLAVSDAQGQVALFHPEDEFHWTRLSQGKYGWMVRCDRNGVYHGHSQGVTCYDLEAGRVQWHQNTEGSVLFGWQEAESVYGGTARHFVYEFSKQGENRAQCKCDAAVYSCATDFQGNYIFAGDNCSSIYCFDRSGKRLWKLATGCGSALSMQWRNQRLYLVTTSGYLACIDVSETAIQSAREGNLPQTAKLQAPKQPGTTVSNALETIALEHISEATEGVVVRCIREGEKLRVRAISSGYNPDWNVQFPRNIREEGARYLVAELRESDRGQFYRAYGEIKKLVD</sequence>
<dbReference type="PANTHER" id="PTHR30634">
    <property type="entry name" value="OUTER MEMBRANE LOLAB LIPOPROTEIN INSERTION APPARATUS"/>
    <property type="match status" value="1"/>
</dbReference>
<evidence type="ECO:0000313" key="2">
    <source>
        <dbReference type="EMBL" id="MBD2545437.1"/>
    </source>
</evidence>
<feature type="domain" description="WGR" evidence="1">
    <location>
        <begin position="1"/>
        <end position="83"/>
    </location>
</feature>
<dbReference type="PANTHER" id="PTHR30634:SF13">
    <property type="entry name" value="PROTEIN YEHF"/>
    <property type="match status" value="1"/>
</dbReference>
<dbReference type="InterPro" id="IPR049809">
    <property type="entry name" value="YehF/YfeS-like_WGR"/>
</dbReference>
<dbReference type="InterPro" id="IPR015943">
    <property type="entry name" value="WD40/YVTN_repeat-like_dom_sf"/>
</dbReference>
<evidence type="ECO:0000259" key="1">
    <source>
        <dbReference type="PROSITE" id="PS51977"/>
    </source>
</evidence>
<dbReference type="Pfam" id="PF05406">
    <property type="entry name" value="WGR"/>
    <property type="match status" value="1"/>
</dbReference>
<name>A0ABR8EG73_9CYAN</name>
<dbReference type="Gene3D" id="2.130.10.10">
    <property type="entry name" value="YVTN repeat-like/Quinoprotein amine dehydrogenase"/>
    <property type="match status" value="1"/>
</dbReference>
<dbReference type="Gene3D" id="2.40.10.480">
    <property type="match status" value="1"/>
</dbReference>
<dbReference type="InterPro" id="IPR050458">
    <property type="entry name" value="LolB"/>
</dbReference>
<dbReference type="InterPro" id="IPR011047">
    <property type="entry name" value="Quinoprotein_ADH-like_sf"/>
</dbReference>
<dbReference type="CDD" id="cd07996">
    <property type="entry name" value="WGR_MMR_like"/>
    <property type="match status" value="1"/>
</dbReference>
<comment type="caution">
    <text evidence="2">The sequence shown here is derived from an EMBL/GenBank/DDBJ whole genome shotgun (WGS) entry which is preliminary data.</text>
</comment>
<evidence type="ECO:0000313" key="3">
    <source>
        <dbReference type="Proteomes" id="UP000641954"/>
    </source>
</evidence>
<dbReference type="SMART" id="SM00773">
    <property type="entry name" value="WGR"/>
    <property type="match status" value="1"/>
</dbReference>
<dbReference type="SUPFAM" id="SSF50998">
    <property type="entry name" value="Quinoprotein alcohol dehydrogenase-like"/>
    <property type="match status" value="1"/>
</dbReference>
<dbReference type="SUPFAM" id="SSF142921">
    <property type="entry name" value="WGR domain-like"/>
    <property type="match status" value="1"/>
</dbReference>
<dbReference type="Proteomes" id="UP000641954">
    <property type="component" value="Unassembled WGS sequence"/>
</dbReference>
<reference evidence="2 3" key="1">
    <citation type="journal article" date="2020" name="ISME J.">
        <title>Comparative genomics reveals insights into cyanobacterial evolution and habitat adaptation.</title>
        <authorList>
            <person name="Chen M.Y."/>
            <person name="Teng W.K."/>
            <person name="Zhao L."/>
            <person name="Hu C.X."/>
            <person name="Zhou Y.K."/>
            <person name="Han B.P."/>
            <person name="Song L.R."/>
            <person name="Shu W.S."/>
        </authorList>
    </citation>
    <scope>NUCLEOTIDE SEQUENCE [LARGE SCALE GENOMIC DNA]</scope>
    <source>
        <strain evidence="2 3">FACHB-1370</strain>
    </source>
</reference>
<dbReference type="PROSITE" id="PS51977">
    <property type="entry name" value="WGR"/>
    <property type="match status" value="1"/>
</dbReference>
<dbReference type="EMBL" id="JACJSK010000023">
    <property type="protein sequence ID" value="MBD2545437.1"/>
    <property type="molecule type" value="Genomic_DNA"/>
</dbReference>
<proteinExistence type="predicted"/>
<keyword evidence="3" id="KW-1185">Reference proteome</keyword>
<dbReference type="InterPro" id="IPR008893">
    <property type="entry name" value="WGR_domain"/>
</dbReference>
<dbReference type="InterPro" id="IPR036930">
    <property type="entry name" value="WGR_dom_sf"/>
</dbReference>
<dbReference type="Gene3D" id="2.20.140.10">
    <property type="entry name" value="WGR domain"/>
    <property type="match status" value="1"/>
</dbReference>
<accession>A0ABR8EG73</accession>
<protein>
    <submittedName>
        <fullName evidence="2">WGR domain-containing protein</fullName>
    </submittedName>
</protein>
<dbReference type="RefSeq" id="WP_054464148.1">
    <property type="nucleotide sequence ID" value="NZ_JACJSK010000023.1"/>
</dbReference>
<gene>
    <name evidence="2" type="ORF">H6G72_16655</name>
</gene>